<reference evidence="2" key="1">
    <citation type="journal article" date="2019" name="Int. J. Syst. Evol. Microbiol.">
        <title>The Global Catalogue of Microorganisms (GCM) 10K type strain sequencing project: providing services to taxonomists for standard genome sequencing and annotation.</title>
        <authorList>
            <consortium name="The Broad Institute Genomics Platform"/>
            <consortium name="The Broad Institute Genome Sequencing Center for Infectious Disease"/>
            <person name="Wu L."/>
            <person name="Ma J."/>
        </authorList>
    </citation>
    <scope>NUCLEOTIDE SEQUENCE [LARGE SCALE GENOMIC DNA]</scope>
    <source>
        <strain evidence="2">DT43</strain>
    </source>
</reference>
<gene>
    <name evidence="1" type="ORF">ACFPH6_00855</name>
</gene>
<comment type="caution">
    <text evidence="1">The sequence shown here is derived from an EMBL/GenBank/DDBJ whole genome shotgun (WGS) entry which is preliminary data.</text>
</comment>
<dbReference type="EMBL" id="JBHSFG010000002">
    <property type="protein sequence ID" value="MFC4463178.1"/>
    <property type="molecule type" value="Genomic_DNA"/>
</dbReference>
<evidence type="ECO:0008006" key="3">
    <source>
        <dbReference type="Google" id="ProtNLM"/>
    </source>
</evidence>
<proteinExistence type="predicted"/>
<name>A0ABV8YH72_9ACTN</name>
<keyword evidence="2" id="KW-1185">Reference proteome</keyword>
<dbReference type="Proteomes" id="UP001596012">
    <property type="component" value="Unassembled WGS sequence"/>
</dbReference>
<evidence type="ECO:0000313" key="2">
    <source>
        <dbReference type="Proteomes" id="UP001596012"/>
    </source>
</evidence>
<evidence type="ECO:0000313" key="1">
    <source>
        <dbReference type="EMBL" id="MFC4463178.1"/>
    </source>
</evidence>
<accession>A0ABV8YH72</accession>
<sequence>MTRVGQLLGVRQVGRGQDWGLTPVGDGLGFEEGVLDQADAAGTGEELRQVVHGAVQACLDGDAHVLEPLAQLAVQGQHRVGTVGAFGRDHQLIDVRIYDQNHPPSRRGRWARLPPQGTSPTLLYMDDQHTSRSAHRAALAPDVLRHALLRTLARTSLLDVLSQDERAAVDRLPDSDPAATLAFNMLLACAYESGAGLRQAAVS</sequence>
<dbReference type="RefSeq" id="WP_386336223.1">
    <property type="nucleotide sequence ID" value="NZ_JBHSFG010000002.1"/>
</dbReference>
<organism evidence="1 2">
    <name type="scientific">Streptomyces xiangluensis</name>
    <dbReference type="NCBI Taxonomy" id="2665720"/>
    <lineage>
        <taxon>Bacteria</taxon>
        <taxon>Bacillati</taxon>
        <taxon>Actinomycetota</taxon>
        <taxon>Actinomycetes</taxon>
        <taxon>Kitasatosporales</taxon>
        <taxon>Streptomycetaceae</taxon>
        <taxon>Streptomyces</taxon>
    </lineage>
</organism>
<protein>
    <recommendedName>
        <fullName evidence="3">Golgi phosphoprotein 3 (GPP34)</fullName>
    </recommendedName>
</protein>